<reference evidence="1 2" key="1">
    <citation type="submission" date="2012-06" db="EMBL/GenBank/DDBJ databases">
        <title>The complete genome of Aequorivita sublithincola DSM 14238.</title>
        <authorList>
            <consortium name="US DOE Joint Genome Institute (JGI-PGF)"/>
            <person name="Lucas S."/>
            <person name="Copeland A."/>
            <person name="Lapidus A."/>
            <person name="Goodwin L."/>
            <person name="Pitluck S."/>
            <person name="Peters L."/>
            <person name="Munk A.C.C."/>
            <person name="Kyrpides N."/>
            <person name="Mavromatis K."/>
            <person name="Pagani I."/>
            <person name="Ivanova N."/>
            <person name="Ovchinnikova G."/>
            <person name="Zeytun A."/>
            <person name="Detter J.C."/>
            <person name="Han C."/>
            <person name="Land M."/>
            <person name="Hauser L."/>
            <person name="Markowitz V."/>
            <person name="Cheng J.-F."/>
            <person name="Hugenholtz P."/>
            <person name="Woyke T."/>
            <person name="Wu D."/>
            <person name="Tindall B."/>
            <person name="Faehnrich R."/>
            <person name="Brambilla E."/>
            <person name="Klenk H.-P."/>
            <person name="Eisen J.A."/>
        </authorList>
    </citation>
    <scope>NUCLEOTIDE SEQUENCE [LARGE SCALE GENOMIC DNA]</scope>
    <source>
        <strain evidence="2">DSM 14238 / LMG 21431 / ACAM 643 / 9-3</strain>
    </source>
</reference>
<gene>
    <name evidence="1" type="ordered locus">Aeqsu_2557</name>
</gene>
<dbReference type="HOGENOM" id="CLU_1764101_0_0_10"/>
<keyword evidence="2" id="KW-1185">Reference proteome</keyword>
<evidence type="ECO:0000313" key="1">
    <source>
        <dbReference type="EMBL" id="AFL82012.1"/>
    </source>
</evidence>
<proteinExistence type="predicted"/>
<dbReference type="STRING" id="746697.Aeqsu_2557"/>
<protein>
    <submittedName>
        <fullName evidence="1">Uncharacterized protein</fullName>
    </submittedName>
</protein>
<dbReference type="Proteomes" id="UP000006049">
    <property type="component" value="Chromosome"/>
</dbReference>
<name>I3YYE4_AEQSU</name>
<dbReference type="AlphaFoldDB" id="I3YYE4"/>
<dbReference type="EMBL" id="CP003280">
    <property type="protein sequence ID" value="AFL82012.1"/>
    <property type="molecule type" value="Genomic_DNA"/>
</dbReference>
<sequence length="147" mass="16574">MELSNFISMIQYEILKSFDFASIMQDNIQENETTKIQLAIETAEVEIPLIFDSKKITTTLKNDKLDNKYIAKTSIDIPFNTDLSKLKVQKPSMVNLDSVKKSSAIRSTKTEGDVILVKIANSDSKKDSDFDKSLIGKIKLTIKPILK</sequence>
<accession>I3YYE4</accession>
<organism evidence="1 2">
    <name type="scientific">Aequorivita sublithincola (strain DSM 14238 / LMG 21431 / ACAM 643 / 9-3)</name>
    <dbReference type="NCBI Taxonomy" id="746697"/>
    <lineage>
        <taxon>Bacteria</taxon>
        <taxon>Pseudomonadati</taxon>
        <taxon>Bacteroidota</taxon>
        <taxon>Flavobacteriia</taxon>
        <taxon>Flavobacteriales</taxon>
        <taxon>Flavobacteriaceae</taxon>
        <taxon>Aequorivita</taxon>
    </lineage>
</organism>
<dbReference type="KEGG" id="asl:Aeqsu_2557"/>
<evidence type="ECO:0000313" key="2">
    <source>
        <dbReference type="Proteomes" id="UP000006049"/>
    </source>
</evidence>